<dbReference type="PANTHER" id="PTHR11783">
    <property type="entry name" value="SULFOTRANSFERASE SULT"/>
    <property type="match status" value="1"/>
</dbReference>
<sequence>MELEPLKCEKLPEKDRERVRNLYCRQSMPSDLMLVGEGRYCMIEHSYKELERRSLRLRPDDVWIGGFARSGTHWLAELTWLVTNNLDVDAALNEPFVNRVHYYDYGRPRSYFEGLSSPRYLQTHLAPSLLPPRLIDSCRMVYVIRDPRDVLVSCYHFFSSHTDVGFLGDLKQFYELFKEGYVVYTPYFTYLKEFLAQKHHKNLLILFYEDMKKDIKTAAKQVAEFFNRHYTDEQLDRICEHLDIHTMKQNKAINSSDVLGDKGDEMVRKGEAGAWREVFDEFMIKDAEKWLAENFQDTDCKQRYVNQ</sequence>
<dbReference type="InterPro" id="IPR027417">
    <property type="entry name" value="P-loop_NTPase"/>
</dbReference>
<evidence type="ECO:0000313" key="5">
    <source>
        <dbReference type="Proteomes" id="UP000653454"/>
    </source>
</evidence>
<comment type="caution">
    <text evidence="4">The sequence shown here is derived from an EMBL/GenBank/DDBJ whole genome shotgun (WGS) entry which is preliminary data.</text>
</comment>
<proteinExistence type="inferred from homology"/>
<evidence type="ECO:0000313" key="4">
    <source>
        <dbReference type="EMBL" id="CAG9126794.1"/>
    </source>
</evidence>
<feature type="domain" description="Sulfotransferase" evidence="3">
    <location>
        <begin position="59"/>
        <end position="298"/>
    </location>
</feature>
<dbReference type="EMBL" id="CAJHNJ030000033">
    <property type="protein sequence ID" value="CAG9126794.1"/>
    <property type="molecule type" value="Genomic_DNA"/>
</dbReference>
<dbReference type="SUPFAM" id="SSF52540">
    <property type="entry name" value="P-loop containing nucleoside triphosphate hydrolases"/>
    <property type="match status" value="1"/>
</dbReference>
<evidence type="ECO:0000256" key="1">
    <source>
        <dbReference type="ARBA" id="ARBA00005771"/>
    </source>
</evidence>
<evidence type="ECO:0000256" key="2">
    <source>
        <dbReference type="ARBA" id="ARBA00022679"/>
    </source>
</evidence>
<comment type="similarity">
    <text evidence="1">Belongs to the sulfotransferase 1 family.</text>
</comment>
<accession>A0A8S4FHN1</accession>
<protein>
    <submittedName>
        <fullName evidence="4">(diamondback moth) hypothetical protein</fullName>
    </submittedName>
</protein>
<keyword evidence="5" id="KW-1185">Reference proteome</keyword>
<dbReference type="GO" id="GO:0008146">
    <property type="term" value="F:sulfotransferase activity"/>
    <property type="evidence" value="ECO:0007669"/>
    <property type="project" value="InterPro"/>
</dbReference>
<evidence type="ECO:0000259" key="3">
    <source>
        <dbReference type="Pfam" id="PF00685"/>
    </source>
</evidence>
<dbReference type="Proteomes" id="UP000653454">
    <property type="component" value="Unassembled WGS sequence"/>
</dbReference>
<organism evidence="4 5">
    <name type="scientific">Plutella xylostella</name>
    <name type="common">Diamondback moth</name>
    <name type="synonym">Plutella maculipennis</name>
    <dbReference type="NCBI Taxonomy" id="51655"/>
    <lineage>
        <taxon>Eukaryota</taxon>
        <taxon>Metazoa</taxon>
        <taxon>Ecdysozoa</taxon>
        <taxon>Arthropoda</taxon>
        <taxon>Hexapoda</taxon>
        <taxon>Insecta</taxon>
        <taxon>Pterygota</taxon>
        <taxon>Neoptera</taxon>
        <taxon>Endopterygota</taxon>
        <taxon>Lepidoptera</taxon>
        <taxon>Glossata</taxon>
        <taxon>Ditrysia</taxon>
        <taxon>Yponomeutoidea</taxon>
        <taxon>Plutellidae</taxon>
        <taxon>Plutella</taxon>
    </lineage>
</organism>
<dbReference type="InterPro" id="IPR000863">
    <property type="entry name" value="Sulfotransferase_dom"/>
</dbReference>
<dbReference type="Pfam" id="PF00685">
    <property type="entry name" value="Sulfotransfer_1"/>
    <property type="match status" value="1"/>
</dbReference>
<keyword evidence="2" id="KW-0808">Transferase</keyword>
<dbReference type="Gene3D" id="3.40.50.300">
    <property type="entry name" value="P-loop containing nucleotide triphosphate hydrolases"/>
    <property type="match status" value="1"/>
</dbReference>
<gene>
    <name evidence="4" type="ORF">PLXY2_LOCUS8700</name>
</gene>
<dbReference type="AlphaFoldDB" id="A0A8S4FHN1"/>
<reference evidence="4" key="1">
    <citation type="submission" date="2020-11" db="EMBL/GenBank/DDBJ databases">
        <authorList>
            <person name="Whiteford S."/>
        </authorList>
    </citation>
    <scope>NUCLEOTIDE SEQUENCE</scope>
</reference>
<name>A0A8S4FHN1_PLUXY</name>